<comment type="similarity">
    <text evidence="2">Belongs to the NAD(P)-dependent epimerase/dehydratase family. Dihydroflavonol-4-reductase subfamily.</text>
</comment>
<dbReference type="GO" id="GO:0016616">
    <property type="term" value="F:oxidoreductase activity, acting on the CH-OH group of donors, NAD or NADP as acceptor"/>
    <property type="evidence" value="ECO:0007669"/>
    <property type="project" value="TreeGrafter"/>
</dbReference>
<organism evidence="4 5">
    <name type="scientific">Aspergillus sydowii CBS 593.65</name>
    <dbReference type="NCBI Taxonomy" id="1036612"/>
    <lineage>
        <taxon>Eukaryota</taxon>
        <taxon>Fungi</taxon>
        <taxon>Dikarya</taxon>
        <taxon>Ascomycota</taxon>
        <taxon>Pezizomycotina</taxon>
        <taxon>Eurotiomycetes</taxon>
        <taxon>Eurotiomycetidae</taxon>
        <taxon>Eurotiales</taxon>
        <taxon>Aspergillaceae</taxon>
        <taxon>Aspergillus</taxon>
        <taxon>Aspergillus subgen. Nidulantes</taxon>
    </lineage>
</organism>
<feature type="domain" description="NAD-dependent epimerase/dehydratase" evidence="3">
    <location>
        <begin position="14"/>
        <end position="136"/>
    </location>
</feature>
<dbReference type="OrthoDB" id="2735536at2759"/>
<evidence type="ECO:0000256" key="1">
    <source>
        <dbReference type="ARBA" id="ARBA00023002"/>
    </source>
</evidence>
<keyword evidence="5" id="KW-1185">Reference proteome</keyword>
<dbReference type="VEuPathDB" id="FungiDB:ASPSYDRAFT_81252"/>
<dbReference type="InterPro" id="IPR050425">
    <property type="entry name" value="NAD(P)_dehydrat-like"/>
</dbReference>
<dbReference type="STRING" id="1036612.A0A1L9T6K4"/>
<evidence type="ECO:0000313" key="4">
    <source>
        <dbReference type="EMBL" id="OJJ55056.1"/>
    </source>
</evidence>
<reference evidence="5" key="1">
    <citation type="journal article" date="2017" name="Genome Biol.">
        <title>Comparative genomics reveals high biological diversity and specific adaptations in the industrially and medically important fungal genus Aspergillus.</title>
        <authorList>
            <person name="de Vries R.P."/>
            <person name="Riley R."/>
            <person name="Wiebenga A."/>
            <person name="Aguilar-Osorio G."/>
            <person name="Amillis S."/>
            <person name="Uchima C.A."/>
            <person name="Anderluh G."/>
            <person name="Asadollahi M."/>
            <person name="Askin M."/>
            <person name="Barry K."/>
            <person name="Battaglia E."/>
            <person name="Bayram O."/>
            <person name="Benocci T."/>
            <person name="Braus-Stromeyer S.A."/>
            <person name="Caldana C."/>
            <person name="Canovas D."/>
            <person name="Cerqueira G.C."/>
            <person name="Chen F."/>
            <person name="Chen W."/>
            <person name="Choi C."/>
            <person name="Clum A."/>
            <person name="Dos Santos R.A."/>
            <person name="Damasio A.R."/>
            <person name="Diallinas G."/>
            <person name="Emri T."/>
            <person name="Fekete E."/>
            <person name="Flipphi M."/>
            <person name="Freyberg S."/>
            <person name="Gallo A."/>
            <person name="Gournas C."/>
            <person name="Habgood R."/>
            <person name="Hainaut M."/>
            <person name="Harispe M.L."/>
            <person name="Henrissat B."/>
            <person name="Hilden K.S."/>
            <person name="Hope R."/>
            <person name="Hossain A."/>
            <person name="Karabika E."/>
            <person name="Karaffa L."/>
            <person name="Karanyi Z."/>
            <person name="Krasevec N."/>
            <person name="Kuo A."/>
            <person name="Kusch H."/>
            <person name="LaButti K."/>
            <person name="Lagendijk E.L."/>
            <person name="Lapidus A."/>
            <person name="Levasseur A."/>
            <person name="Lindquist E."/>
            <person name="Lipzen A."/>
            <person name="Logrieco A.F."/>
            <person name="MacCabe A."/>
            <person name="Maekelae M.R."/>
            <person name="Malavazi I."/>
            <person name="Melin P."/>
            <person name="Meyer V."/>
            <person name="Mielnichuk N."/>
            <person name="Miskei M."/>
            <person name="Molnar A.P."/>
            <person name="Mule G."/>
            <person name="Ngan C.Y."/>
            <person name="Orejas M."/>
            <person name="Orosz E."/>
            <person name="Ouedraogo J.P."/>
            <person name="Overkamp K.M."/>
            <person name="Park H.-S."/>
            <person name="Perrone G."/>
            <person name="Piumi F."/>
            <person name="Punt P.J."/>
            <person name="Ram A.F."/>
            <person name="Ramon A."/>
            <person name="Rauscher S."/>
            <person name="Record E."/>
            <person name="Riano-Pachon D.M."/>
            <person name="Robert V."/>
            <person name="Roehrig J."/>
            <person name="Ruller R."/>
            <person name="Salamov A."/>
            <person name="Salih N.S."/>
            <person name="Samson R.A."/>
            <person name="Sandor E."/>
            <person name="Sanguinetti M."/>
            <person name="Schuetze T."/>
            <person name="Sepcic K."/>
            <person name="Shelest E."/>
            <person name="Sherlock G."/>
            <person name="Sophianopoulou V."/>
            <person name="Squina F.M."/>
            <person name="Sun H."/>
            <person name="Susca A."/>
            <person name="Todd R.B."/>
            <person name="Tsang A."/>
            <person name="Unkles S.E."/>
            <person name="van de Wiele N."/>
            <person name="van Rossen-Uffink D."/>
            <person name="Oliveira J.V."/>
            <person name="Vesth T.C."/>
            <person name="Visser J."/>
            <person name="Yu J.-H."/>
            <person name="Zhou M."/>
            <person name="Andersen M.R."/>
            <person name="Archer D.B."/>
            <person name="Baker S.E."/>
            <person name="Benoit I."/>
            <person name="Brakhage A.A."/>
            <person name="Braus G.H."/>
            <person name="Fischer R."/>
            <person name="Frisvad J.C."/>
            <person name="Goldman G.H."/>
            <person name="Houbraken J."/>
            <person name="Oakley B."/>
            <person name="Pocsi I."/>
            <person name="Scazzocchio C."/>
            <person name="Seiboth B."/>
            <person name="vanKuyk P.A."/>
            <person name="Wortman J."/>
            <person name="Dyer P.S."/>
            <person name="Grigoriev I.V."/>
        </authorList>
    </citation>
    <scope>NUCLEOTIDE SEQUENCE [LARGE SCALE GENOMIC DNA]</scope>
    <source>
        <strain evidence="5">CBS 593.65</strain>
    </source>
</reference>
<evidence type="ECO:0000313" key="5">
    <source>
        <dbReference type="Proteomes" id="UP000184356"/>
    </source>
</evidence>
<dbReference type="AlphaFoldDB" id="A0A1L9T6K4"/>
<dbReference type="InterPro" id="IPR036291">
    <property type="entry name" value="NAD(P)-bd_dom_sf"/>
</dbReference>
<dbReference type="InterPro" id="IPR001509">
    <property type="entry name" value="Epimerase_deHydtase"/>
</dbReference>
<dbReference type="Proteomes" id="UP000184356">
    <property type="component" value="Unassembled WGS sequence"/>
</dbReference>
<name>A0A1L9T6K4_9EURO</name>
<sequence>MLINDRAIPIGSLVVVIGANGFIGLETCEKLLQAGYKVRGTVRDVIQHSAWMHSLFDEKWPGKFELVSVVNFGEKGAFDEAFKGAAGVIYVSTPVNFHPDPAMVVGPNVRSTINTLEAADAAGVQRYALSSSSKAVETTRYDDIPRCLTAGMYNWDCLLKTSCGPRHDAFDWLLDVYSAGRTIAEIAFWSWIAENRPSFVANCVVPDGNFGRGLNGATSSNQMLKAALAGQWDAVPMPLGFLCDVEDTARLLVAATAKSSLSNERIFAYYKHLTWDDLRQKVRGIRPELVKGDDQHLQGRYLSSATDEVNRAEGILRDVGQPGFTSEDSMLQKFLQTCF</sequence>
<gene>
    <name evidence="4" type="ORF">ASPSYDRAFT_81252</name>
</gene>
<dbReference type="PANTHER" id="PTHR10366">
    <property type="entry name" value="NAD DEPENDENT EPIMERASE/DEHYDRATASE"/>
    <property type="match status" value="1"/>
</dbReference>
<dbReference type="SUPFAM" id="SSF51735">
    <property type="entry name" value="NAD(P)-binding Rossmann-fold domains"/>
    <property type="match status" value="1"/>
</dbReference>
<dbReference type="Gene3D" id="3.40.50.720">
    <property type="entry name" value="NAD(P)-binding Rossmann-like Domain"/>
    <property type="match status" value="1"/>
</dbReference>
<protein>
    <recommendedName>
        <fullName evidence="3">NAD-dependent epimerase/dehydratase domain-containing protein</fullName>
    </recommendedName>
</protein>
<dbReference type="GeneID" id="63767153"/>
<accession>A0A1L9T6K4</accession>
<dbReference type="PANTHER" id="PTHR10366:SF562">
    <property type="entry name" value="ALDEHYDE REDUCTASE II (AFU_ORTHOLOGUE AFUA_1G11360)"/>
    <property type="match status" value="1"/>
</dbReference>
<keyword evidence="1" id="KW-0560">Oxidoreductase</keyword>
<evidence type="ECO:0000259" key="3">
    <source>
        <dbReference type="Pfam" id="PF01370"/>
    </source>
</evidence>
<dbReference type="RefSeq" id="XP_040698862.1">
    <property type="nucleotide sequence ID" value="XM_040851080.1"/>
</dbReference>
<proteinExistence type="inferred from homology"/>
<evidence type="ECO:0000256" key="2">
    <source>
        <dbReference type="ARBA" id="ARBA00023445"/>
    </source>
</evidence>
<dbReference type="Pfam" id="PF01370">
    <property type="entry name" value="Epimerase"/>
    <property type="match status" value="1"/>
</dbReference>
<dbReference type="EMBL" id="KV878593">
    <property type="protein sequence ID" value="OJJ55056.1"/>
    <property type="molecule type" value="Genomic_DNA"/>
</dbReference>